<dbReference type="AlphaFoldDB" id="A0A1G5NAI5"/>
<dbReference type="Pfam" id="PF01850">
    <property type="entry name" value="PIN"/>
    <property type="match status" value="1"/>
</dbReference>
<accession>A0A1G5NAI5</accession>
<dbReference type="InterPro" id="IPR029060">
    <property type="entry name" value="PIN-like_dom_sf"/>
</dbReference>
<dbReference type="InterPro" id="IPR002716">
    <property type="entry name" value="PIN_dom"/>
</dbReference>
<protein>
    <submittedName>
        <fullName evidence="2">Predicted nucleic acid-binding protein, contains PIN domain</fullName>
    </submittedName>
</protein>
<dbReference type="STRING" id="1120955.SAMN03080610_01687"/>
<feature type="domain" description="PIN" evidence="1">
    <location>
        <begin position="10"/>
        <end position="126"/>
    </location>
</feature>
<dbReference type="RefSeq" id="WP_170130409.1">
    <property type="nucleotide sequence ID" value="NZ_FMVW01000003.1"/>
</dbReference>
<keyword evidence="3" id="KW-1185">Reference proteome</keyword>
<dbReference type="Gene3D" id="3.40.50.1010">
    <property type="entry name" value="5'-nuclease"/>
    <property type="match status" value="1"/>
</dbReference>
<gene>
    <name evidence="2" type="ORF">SAMN03080610_01687</name>
</gene>
<dbReference type="SUPFAM" id="SSF88723">
    <property type="entry name" value="PIN domain-like"/>
    <property type="match status" value="1"/>
</dbReference>
<evidence type="ECO:0000313" key="2">
    <source>
        <dbReference type="EMBL" id="SCZ34417.1"/>
    </source>
</evidence>
<dbReference type="CDD" id="cd09854">
    <property type="entry name" value="PIN_VapC-like"/>
    <property type="match status" value="1"/>
</dbReference>
<evidence type="ECO:0000259" key="1">
    <source>
        <dbReference type="Pfam" id="PF01850"/>
    </source>
</evidence>
<name>A0A1G5NAI5_AFIMA</name>
<dbReference type="EMBL" id="FMVW01000003">
    <property type="protein sequence ID" value="SCZ34417.1"/>
    <property type="molecule type" value="Genomic_DNA"/>
</dbReference>
<evidence type="ECO:0000313" key="3">
    <source>
        <dbReference type="Proteomes" id="UP000199347"/>
    </source>
</evidence>
<organism evidence="2 3">
    <name type="scientific">Afifella marina DSM 2698</name>
    <dbReference type="NCBI Taxonomy" id="1120955"/>
    <lineage>
        <taxon>Bacteria</taxon>
        <taxon>Pseudomonadati</taxon>
        <taxon>Pseudomonadota</taxon>
        <taxon>Alphaproteobacteria</taxon>
        <taxon>Hyphomicrobiales</taxon>
        <taxon>Afifellaceae</taxon>
        <taxon>Afifella</taxon>
    </lineage>
</organism>
<sequence length="146" mass="16400">MSDKARWRAYLDSNFFIRFVESEDERLAPLFAHLEAGLLTLHTSELTLAELLVGPLRTANADLSERYEDIIGASDWLQASPVSREILKRSAEIRATIGNKQPDANHVATAMAEACNVFVSSDKRLKMPETMKRIGLDEVAIEEVWP</sequence>
<proteinExistence type="predicted"/>
<dbReference type="Proteomes" id="UP000199347">
    <property type="component" value="Unassembled WGS sequence"/>
</dbReference>
<reference evidence="2 3" key="1">
    <citation type="submission" date="2016-10" db="EMBL/GenBank/DDBJ databases">
        <authorList>
            <person name="de Groot N.N."/>
        </authorList>
    </citation>
    <scope>NUCLEOTIDE SEQUENCE [LARGE SCALE GENOMIC DNA]</scope>
    <source>
        <strain evidence="2 3">DSM 2698</strain>
    </source>
</reference>